<evidence type="ECO:0008006" key="3">
    <source>
        <dbReference type="Google" id="ProtNLM"/>
    </source>
</evidence>
<dbReference type="AlphaFoldDB" id="A0A2J8B3N0"/>
<name>A0A2J8B3N0_9FIRM</name>
<protein>
    <recommendedName>
        <fullName evidence="3">Colicin D immunity protein domain-containing protein</fullName>
    </recommendedName>
</protein>
<dbReference type="RefSeq" id="WP_034574372.1">
    <property type="nucleotide sequence ID" value="NZ_NBZD01000001.1"/>
</dbReference>
<accession>A0A2J8B3N0</accession>
<gene>
    <name evidence="1" type="ORF">B7R76_00375</name>
</gene>
<dbReference type="EMBL" id="NBZD01000001">
    <property type="protein sequence ID" value="PNH19381.1"/>
    <property type="molecule type" value="Genomic_DNA"/>
</dbReference>
<evidence type="ECO:0000313" key="1">
    <source>
        <dbReference type="EMBL" id="PNH19381.1"/>
    </source>
</evidence>
<proteinExistence type="predicted"/>
<dbReference type="Proteomes" id="UP000236394">
    <property type="component" value="Unassembled WGS sequence"/>
</dbReference>
<evidence type="ECO:0000313" key="2">
    <source>
        <dbReference type="Proteomes" id="UP000236394"/>
    </source>
</evidence>
<comment type="caution">
    <text evidence="1">The sequence shown here is derived from an EMBL/GenBank/DDBJ whole genome shotgun (WGS) entry which is preliminary data.</text>
</comment>
<reference evidence="2" key="1">
    <citation type="submission" date="2017-04" db="EMBL/GenBank/DDBJ databases">
        <authorList>
            <person name="Bumgarner R.E."/>
            <person name="Fredricks D.N."/>
            <person name="Srinivasan S."/>
        </authorList>
    </citation>
    <scope>NUCLEOTIDE SEQUENCE [LARGE SCALE GENOMIC DNA]</scope>
    <source>
        <strain evidence="2">KA00405</strain>
    </source>
</reference>
<sequence length="96" mass="11158">MNELQNILWRIAEFLGDEAAKENDLSLWLEFFICENYETISAINADIARFLNDDIVDICEQTEPGLEGTQFRKQIADAYYKLLEMVKRVNDANAHQ</sequence>
<organism evidence="1 2">
    <name type="scientific">Mageeibacillus indolicus</name>
    <dbReference type="NCBI Taxonomy" id="884684"/>
    <lineage>
        <taxon>Bacteria</taxon>
        <taxon>Bacillati</taxon>
        <taxon>Bacillota</taxon>
        <taxon>Clostridia</taxon>
        <taxon>Eubacteriales</taxon>
        <taxon>Oscillospiraceae</taxon>
        <taxon>Mageeibacillus</taxon>
    </lineage>
</organism>